<evidence type="ECO:0000313" key="2">
    <source>
        <dbReference type="EMBL" id="WUU56611.1"/>
    </source>
</evidence>
<dbReference type="Pfam" id="PF05709">
    <property type="entry name" value="Sipho_tail"/>
    <property type="match status" value="1"/>
</dbReference>
<dbReference type="RefSeq" id="WP_395759471.1">
    <property type="nucleotide sequence ID" value="NZ_CP109207.1"/>
</dbReference>
<dbReference type="InterPro" id="IPR008841">
    <property type="entry name" value="Siphovirus-type_tail_N"/>
</dbReference>
<sequence>MSITGKNGEGEEIPLTNFSNSRWPGIFMMPGATGLDAPPYDLHSDESPNLDGAIFRDARATSREIMIPLYLHGIDRQTIKALKKRLVSSLNPKKGYCVLKFIEGDAVPRYLRCYYKSGMEGSEAQDQSGFTWKKFGIQLVAHDPWFYSEDVQVASWEFGSGEPFLSTTEAFFPLRINAGIVTGSEVQVDNPGDVEAWPRWELTGPIKGFTFASPTGESFGVTPPADGTDVIAGNRTLIVDTRPGFKTLKDDQGTNYWPLLDPSPQLWAIPEGESTCTVNIVPGSSSAKVRLVFQPRYEGY</sequence>
<protein>
    <submittedName>
        <fullName evidence="2">Phage tail family protein</fullName>
    </submittedName>
</protein>
<proteinExistence type="predicted"/>
<dbReference type="EMBL" id="CP109207">
    <property type="protein sequence ID" value="WUU56611.1"/>
    <property type="molecule type" value="Genomic_DNA"/>
</dbReference>
<reference evidence="2" key="1">
    <citation type="submission" date="2022-10" db="EMBL/GenBank/DDBJ databases">
        <title>The complete genomes of actinobacterial strains from the NBC collection.</title>
        <authorList>
            <person name="Joergensen T.S."/>
            <person name="Alvarez Arevalo M."/>
            <person name="Sterndorff E.B."/>
            <person name="Faurdal D."/>
            <person name="Vuksanovic O."/>
            <person name="Mourched A.-S."/>
            <person name="Charusanti P."/>
            <person name="Shaw S."/>
            <person name="Blin K."/>
            <person name="Weber T."/>
        </authorList>
    </citation>
    <scope>NUCLEOTIDE SEQUENCE [LARGE SCALE GENOMIC DNA]</scope>
    <source>
        <strain evidence="2">NBC 01686</strain>
    </source>
</reference>
<organism evidence="2">
    <name type="scientific">Streptomyces althioticus</name>
    <dbReference type="NCBI Taxonomy" id="83380"/>
    <lineage>
        <taxon>Bacteria</taxon>
        <taxon>Bacillati</taxon>
        <taxon>Actinomycetota</taxon>
        <taxon>Actinomycetes</taxon>
        <taxon>Kitasatosporales</taxon>
        <taxon>Streptomycetaceae</taxon>
        <taxon>Streptomyces</taxon>
        <taxon>Streptomyces althioticus group</taxon>
    </lineage>
</organism>
<name>A0ABZ1YE27_9ACTN</name>
<accession>A0ABZ1YE27</accession>
<evidence type="ECO:0000259" key="1">
    <source>
        <dbReference type="Pfam" id="PF05709"/>
    </source>
</evidence>
<gene>
    <name evidence="2" type="ORF">OIE82_27095</name>
</gene>
<feature type="domain" description="Siphovirus-type tail component RIFT-related" evidence="1">
    <location>
        <begin position="43"/>
        <end position="102"/>
    </location>
</feature>